<dbReference type="EMBL" id="MK174290">
    <property type="protein sequence ID" value="QBZ80970.1"/>
    <property type="molecule type" value="Genomic_DNA"/>
</dbReference>
<protein>
    <submittedName>
        <fullName evidence="2">Uncharacterized protein</fullName>
    </submittedName>
</protein>
<evidence type="ECO:0000313" key="2">
    <source>
        <dbReference type="EMBL" id="QBZ80970.1"/>
    </source>
</evidence>
<feature type="compositionally biased region" description="Low complexity" evidence="1">
    <location>
        <begin position="51"/>
        <end position="80"/>
    </location>
</feature>
<proteinExistence type="predicted"/>
<feature type="region of interest" description="Disordered" evidence="1">
    <location>
        <begin position="51"/>
        <end position="102"/>
    </location>
</feature>
<evidence type="ECO:0000313" key="3">
    <source>
        <dbReference type="Proteomes" id="UP001237152"/>
    </source>
</evidence>
<name>A0A4D6EGK5_9VIRU</name>
<gene>
    <name evidence="2" type="ORF">pclt_cds_370</name>
</gene>
<organism evidence="2 3">
    <name type="scientific">Pandoravirus celtis</name>
    <dbReference type="NCBI Taxonomy" id="2568002"/>
    <lineage>
        <taxon>Viruses</taxon>
        <taxon>Pandoravirus</taxon>
    </lineage>
</organism>
<accession>A0A4D6EGK5</accession>
<sequence>MCVDRLDVVDAAASALGVPEVGVMLRAWVKAAMPCPADTGDRLRIAAAEARSRSLASGVPETAASSSAPSASRAPSSFAPTCSTPVGHGAVAPRRAHTPTSV</sequence>
<dbReference type="Proteomes" id="UP001237152">
    <property type="component" value="Segment"/>
</dbReference>
<reference evidence="2" key="1">
    <citation type="journal article" date="2019" name="Front. Microbiol.">
        <title>Pandoravirus Celtis Illustrates the Microevolution Processes at Work in the Giant Pandoraviridae Genomes.</title>
        <authorList>
            <person name="Legendre M."/>
            <person name="Alempic J.M."/>
            <person name="Philippe N."/>
            <person name="Lartigue A."/>
            <person name="Jeudy S."/>
            <person name="Poirot O."/>
            <person name="Ta N.T."/>
            <person name="Nin S."/>
            <person name="Coute Y."/>
            <person name="Abergel C."/>
            <person name="Claverie J.M."/>
        </authorList>
    </citation>
    <scope>NUCLEOTIDE SEQUENCE</scope>
</reference>
<evidence type="ECO:0000256" key="1">
    <source>
        <dbReference type="SAM" id="MobiDB-lite"/>
    </source>
</evidence>